<feature type="compositionally biased region" description="Basic and acidic residues" evidence="1">
    <location>
        <begin position="37"/>
        <end position="47"/>
    </location>
</feature>
<dbReference type="AlphaFoldDB" id="A0A5J4SVR9"/>
<feature type="domain" description="PPM-type phosphatase" evidence="2">
    <location>
        <begin position="261"/>
        <end position="498"/>
    </location>
</feature>
<dbReference type="InterPro" id="IPR001932">
    <property type="entry name" value="PPM-type_phosphatase-like_dom"/>
</dbReference>
<feature type="compositionally biased region" description="Polar residues" evidence="1">
    <location>
        <begin position="48"/>
        <end position="72"/>
    </location>
</feature>
<organism evidence="4">
    <name type="scientific">termite gut metagenome</name>
    <dbReference type="NCBI Taxonomy" id="433724"/>
    <lineage>
        <taxon>unclassified sequences</taxon>
        <taxon>metagenomes</taxon>
        <taxon>organismal metagenomes</taxon>
    </lineage>
</organism>
<dbReference type="SUPFAM" id="SSF81606">
    <property type="entry name" value="PP2C-like"/>
    <property type="match status" value="1"/>
</dbReference>
<protein>
    <recommendedName>
        <fullName evidence="2">PPM-type phosphatase domain-containing protein</fullName>
    </recommendedName>
</protein>
<dbReference type="EMBL" id="SNRY01000050">
    <property type="protein sequence ID" value="KAA6349268.1"/>
    <property type="molecule type" value="Genomic_DNA"/>
</dbReference>
<feature type="region of interest" description="Disordered" evidence="1">
    <location>
        <begin position="37"/>
        <end position="72"/>
    </location>
</feature>
<evidence type="ECO:0000256" key="1">
    <source>
        <dbReference type="SAM" id="MobiDB-lite"/>
    </source>
</evidence>
<evidence type="ECO:0000259" key="2">
    <source>
        <dbReference type="Pfam" id="PF13672"/>
    </source>
</evidence>
<comment type="caution">
    <text evidence="4">The sequence shown here is derived from an EMBL/GenBank/DDBJ whole genome shotgun (WGS) entry which is preliminary data.</text>
</comment>
<evidence type="ECO:0000313" key="3">
    <source>
        <dbReference type="EMBL" id="KAA6349268.1"/>
    </source>
</evidence>
<dbReference type="Pfam" id="PF13672">
    <property type="entry name" value="PP2C_2"/>
    <property type="match status" value="1"/>
</dbReference>
<gene>
    <name evidence="3" type="ORF">EZS27_003272</name>
    <name evidence="4" type="ORF">EZS27_003309</name>
</gene>
<reference evidence="4" key="1">
    <citation type="submission" date="2019-03" db="EMBL/GenBank/DDBJ databases">
        <title>Single cell metagenomics reveals metabolic interactions within the superorganism composed of flagellate Streblomastix strix and complex community of Bacteroidetes bacteria on its surface.</title>
        <authorList>
            <person name="Treitli S.C."/>
            <person name="Kolisko M."/>
            <person name="Husnik F."/>
            <person name="Keeling P."/>
            <person name="Hampl V."/>
        </authorList>
    </citation>
    <scope>NUCLEOTIDE SEQUENCE</scope>
    <source>
        <strain evidence="4">STM</strain>
    </source>
</reference>
<accession>A0A5J4SVR9</accession>
<evidence type="ECO:0000313" key="4">
    <source>
        <dbReference type="EMBL" id="KAA6349305.1"/>
    </source>
</evidence>
<name>A0A5J4SVR9_9ZZZZ</name>
<sequence length="537" mass="61073">MLKEFLSSKFPEQDEKEIIDFLNSNKAKIERFITQEWETHHKAKQAEPENQTQTTDLPQPEKNQAVTGEPSQETIDVIPEAQTENANLEQTMKQGAEFQGDSDKGKAKNDALEAVIKGKHITLPNGKVNQEYRVSFNMADLIPEIQEVNFVGLENIGLTFQPETKEIFGIPNKAGDHKITVNYKLKDWEEGKPLITREITLIINPDPRLLWNNIKTPEDIEYYKPDEDKAFVKVASKKVGDVLGIGKKKQAQKDMVAASQRGRSHAHEGKARDDDFRLFFDESLEWYVMAVADGAGSAKYSRQGSKIACETVIDVCKENLAKLNKAFELQISEFQKNRSDENRKKTGDLLYEIIGAAAFQAYKNIEKEAMQGENKLIKDFSTTLLLSICKKFDFGWFTGAFWVGDGGIGIYNKETPSVKVLGEPDSGEFAGQTRFLTMPEIMQPAEIYRRLRFEVLDDFTALILMTDGITDPKFETDANLNKIEKWNNLWEDLNGANEDQNKVDFSDDNEQAADQLLRWLDFWSKGNHDDRTIAILF</sequence>
<dbReference type="Gene3D" id="3.60.40.10">
    <property type="entry name" value="PPM-type phosphatase domain"/>
    <property type="match status" value="1"/>
</dbReference>
<dbReference type="InterPro" id="IPR036457">
    <property type="entry name" value="PPM-type-like_dom_sf"/>
</dbReference>
<proteinExistence type="predicted"/>
<dbReference type="EMBL" id="SNRY01000050">
    <property type="protein sequence ID" value="KAA6349305.1"/>
    <property type="molecule type" value="Genomic_DNA"/>
</dbReference>